<feature type="binding site" evidence="13">
    <location>
        <begin position="254"/>
        <end position="260"/>
    </location>
    <ligand>
        <name>S-adenosyl-L-methionine</name>
        <dbReference type="ChEBI" id="CHEBI:59789"/>
    </ligand>
</feature>
<dbReference type="PANTHER" id="PTHR22807">
    <property type="entry name" value="NOP2 YEAST -RELATED NOL1/NOP2/FMU SUN DOMAIN-CONTAINING"/>
    <property type="match status" value="1"/>
</dbReference>
<evidence type="ECO:0000256" key="11">
    <source>
        <dbReference type="ARBA" id="ARBA00031088"/>
    </source>
</evidence>
<feature type="binding site" evidence="13">
    <location>
        <position position="276"/>
    </location>
    <ligand>
        <name>S-adenosyl-L-methionine</name>
        <dbReference type="ChEBI" id="CHEBI:59789"/>
    </ligand>
</feature>
<dbReference type="Pfam" id="PF01189">
    <property type="entry name" value="Methyltr_RsmB-F"/>
    <property type="match status" value="1"/>
</dbReference>
<dbReference type="AlphaFoldDB" id="A0A9Q2CZL5"/>
<evidence type="ECO:0000256" key="10">
    <source>
        <dbReference type="ARBA" id="ARBA00030399"/>
    </source>
</evidence>
<name>A0A9Q2CZL5_9STAP</name>
<feature type="binding site" evidence="13">
    <location>
        <position position="303"/>
    </location>
    <ligand>
        <name>S-adenosyl-L-methionine</name>
        <dbReference type="ChEBI" id="CHEBI:59789"/>
    </ligand>
</feature>
<evidence type="ECO:0000256" key="13">
    <source>
        <dbReference type="PROSITE-ProRule" id="PRU01023"/>
    </source>
</evidence>
<dbReference type="InterPro" id="IPR049560">
    <property type="entry name" value="MeTrfase_RsmB-F_NOP2_cat"/>
</dbReference>
<comment type="catalytic activity">
    <reaction evidence="12">
        <text>cytidine(967) in 16S rRNA + S-adenosyl-L-methionine = 5-methylcytidine(967) in 16S rRNA + S-adenosyl-L-homocysteine + H(+)</text>
        <dbReference type="Rhea" id="RHEA:42748"/>
        <dbReference type="Rhea" id="RHEA-COMP:10219"/>
        <dbReference type="Rhea" id="RHEA-COMP:10220"/>
        <dbReference type="ChEBI" id="CHEBI:15378"/>
        <dbReference type="ChEBI" id="CHEBI:57856"/>
        <dbReference type="ChEBI" id="CHEBI:59789"/>
        <dbReference type="ChEBI" id="CHEBI:74483"/>
        <dbReference type="ChEBI" id="CHEBI:82748"/>
        <dbReference type="EC" id="2.1.1.176"/>
    </reaction>
</comment>
<dbReference type="InterPro" id="IPR035926">
    <property type="entry name" value="NusB-like_sf"/>
</dbReference>
<evidence type="ECO:0000256" key="5">
    <source>
        <dbReference type="ARBA" id="ARBA00022552"/>
    </source>
</evidence>
<evidence type="ECO:0000259" key="14">
    <source>
        <dbReference type="PROSITE" id="PS51686"/>
    </source>
</evidence>
<dbReference type="Pfam" id="PF22458">
    <property type="entry name" value="RsmF-B_ferredox"/>
    <property type="match status" value="1"/>
</dbReference>
<gene>
    <name evidence="15" type="ORF">HNQ45_001065</name>
</gene>
<evidence type="ECO:0000256" key="1">
    <source>
        <dbReference type="ARBA" id="ARBA00002724"/>
    </source>
</evidence>
<dbReference type="SUPFAM" id="SSF48013">
    <property type="entry name" value="NusB-like"/>
    <property type="match status" value="1"/>
</dbReference>
<evidence type="ECO:0000256" key="7">
    <source>
        <dbReference type="ARBA" id="ARBA00022679"/>
    </source>
</evidence>
<dbReference type="GO" id="GO:0003723">
    <property type="term" value="F:RNA binding"/>
    <property type="evidence" value="ECO:0007669"/>
    <property type="project" value="UniProtKB-UniRule"/>
</dbReference>
<dbReference type="NCBIfam" id="TIGR00563">
    <property type="entry name" value="rsmB"/>
    <property type="match status" value="1"/>
</dbReference>
<keyword evidence="9 13" id="KW-0694">RNA-binding</keyword>
<evidence type="ECO:0000256" key="3">
    <source>
        <dbReference type="ARBA" id="ARBA00012140"/>
    </source>
</evidence>
<dbReference type="InterPro" id="IPR004573">
    <property type="entry name" value="rRNA_ssu_MeTfrase_B"/>
</dbReference>
<comment type="caution">
    <text evidence="15">The sequence shown here is derived from an EMBL/GenBank/DDBJ whole genome shotgun (WGS) entry which is preliminary data.</text>
</comment>
<reference evidence="15 16" key="1">
    <citation type="submission" date="2020-08" db="EMBL/GenBank/DDBJ databases">
        <title>Genomic Encyclopedia of Type Strains, Phase IV (KMG-IV): sequencing the most valuable type-strain genomes for metagenomic binning, comparative biology and taxonomic classification.</title>
        <authorList>
            <person name="Goeker M."/>
        </authorList>
    </citation>
    <scope>NUCLEOTIDE SEQUENCE [LARGE SCALE GENOMIC DNA]</scope>
    <source>
        <strain evidence="15 16">DSM 19163</strain>
    </source>
</reference>
<evidence type="ECO:0000256" key="4">
    <source>
        <dbReference type="ARBA" id="ARBA00022490"/>
    </source>
</evidence>
<dbReference type="Gene3D" id="1.10.940.10">
    <property type="entry name" value="NusB-like"/>
    <property type="match status" value="1"/>
</dbReference>
<dbReference type="FunFam" id="1.10.940.10:FF:000006">
    <property type="entry name" value="16S rRNA (Cytosine(967)-C(5))-methyltransferase RsmB"/>
    <property type="match status" value="1"/>
</dbReference>
<dbReference type="Proteomes" id="UP000579136">
    <property type="component" value="Unassembled WGS sequence"/>
</dbReference>
<dbReference type="GO" id="GO:0005737">
    <property type="term" value="C:cytoplasm"/>
    <property type="evidence" value="ECO:0007669"/>
    <property type="project" value="UniProtKB-SubCell"/>
</dbReference>
<dbReference type="CDD" id="cd02440">
    <property type="entry name" value="AdoMet_MTases"/>
    <property type="match status" value="1"/>
</dbReference>
<keyword evidence="16" id="KW-1185">Reference proteome</keyword>
<evidence type="ECO:0000256" key="2">
    <source>
        <dbReference type="ARBA" id="ARBA00004496"/>
    </source>
</evidence>
<dbReference type="PANTHER" id="PTHR22807:SF53">
    <property type="entry name" value="RIBOSOMAL RNA SMALL SUBUNIT METHYLTRANSFERASE B-RELATED"/>
    <property type="match status" value="1"/>
</dbReference>
<organism evidence="15 16">
    <name type="scientific">Nosocomiicoccus ampullae</name>
    <dbReference type="NCBI Taxonomy" id="489910"/>
    <lineage>
        <taxon>Bacteria</taxon>
        <taxon>Bacillati</taxon>
        <taxon>Bacillota</taxon>
        <taxon>Bacilli</taxon>
        <taxon>Bacillales</taxon>
        <taxon>Staphylococcaceae</taxon>
        <taxon>Nosocomiicoccus</taxon>
    </lineage>
</organism>
<evidence type="ECO:0000256" key="8">
    <source>
        <dbReference type="ARBA" id="ARBA00022691"/>
    </source>
</evidence>
<comment type="subcellular location">
    <subcellularLocation>
        <location evidence="2">Cytoplasm</location>
    </subcellularLocation>
</comment>
<dbReference type="EMBL" id="JACHHF010000005">
    <property type="protein sequence ID" value="MBB5176178.1"/>
    <property type="molecule type" value="Genomic_DNA"/>
</dbReference>
<dbReference type="SUPFAM" id="SSF53335">
    <property type="entry name" value="S-adenosyl-L-methionine-dependent methyltransferases"/>
    <property type="match status" value="1"/>
</dbReference>
<evidence type="ECO:0000256" key="9">
    <source>
        <dbReference type="ARBA" id="ARBA00022884"/>
    </source>
</evidence>
<keyword evidence="6 13" id="KW-0489">Methyltransferase</keyword>
<dbReference type="EC" id="2.1.1.176" evidence="3"/>
<dbReference type="PRINTS" id="PR02008">
    <property type="entry name" value="RCMTFAMILY"/>
</dbReference>
<dbReference type="RefSeq" id="WP_183674184.1">
    <property type="nucleotide sequence ID" value="NZ_CBCRYX010000004.1"/>
</dbReference>
<dbReference type="InterPro" id="IPR029063">
    <property type="entry name" value="SAM-dependent_MTases_sf"/>
</dbReference>
<sequence length="430" mass="49367">MTVRKKALDAYTAVIDDGGYSNLVINKIINDSQFSSEDRALFTEIVYGSISRKLTLEYYLRPFIKTKLKRWQRHLLIVSIYQLEFLDKIPSYAVINEAVEIAKEGGGKQDGNKINAILRSYLREEKQKISDIKNDKKRLSIQYSMPLWIVDHLMRHYSIHEVENILNELLKRPNMYVRVNRKLTSRDELLEKFSREGITALKSDIHENAIIVKGGGITDSNLYREGLFGIQDASSMCVNYALDPSGNELILDACSAPGGKGFHALENMDGHVDFSDIFEHKLTLIDNESKRLKHTNLNILLKDATTDSYDKIYDKIIVDAPCSGLGVVKRKPEIKYNLKKEDIDSLVDIQLSILHHVKEFLKPGGILVYSTCTIHQMENENVAYTFKKQSDDIEFGEFEIPHFKFKGNHRQILPHEFNTDGFFIAKFKKL</sequence>
<dbReference type="NCBIfam" id="NF011494">
    <property type="entry name" value="PRK14902.1"/>
    <property type="match status" value="1"/>
</dbReference>
<feature type="active site" description="Nucleophile" evidence="13">
    <location>
        <position position="372"/>
    </location>
</feature>
<dbReference type="Gene3D" id="3.40.50.150">
    <property type="entry name" value="Vaccinia Virus protein VP39"/>
    <property type="match status" value="1"/>
</dbReference>
<dbReference type="Pfam" id="PF01029">
    <property type="entry name" value="NusB"/>
    <property type="match status" value="1"/>
</dbReference>
<keyword evidence="4" id="KW-0963">Cytoplasm</keyword>
<dbReference type="InterPro" id="IPR001678">
    <property type="entry name" value="MeTrfase_RsmB-F_NOP2_dom"/>
</dbReference>
<accession>A0A9Q2CZL5</accession>
<dbReference type="InterPro" id="IPR054728">
    <property type="entry name" value="RsmB-like_ferredoxin"/>
</dbReference>
<dbReference type="InterPro" id="IPR006027">
    <property type="entry name" value="NusB_RsmB_TIM44"/>
</dbReference>
<proteinExistence type="inferred from homology"/>
<protein>
    <recommendedName>
        <fullName evidence="3">16S rRNA (cytosine(967)-C(5))-methyltransferase</fullName>
        <ecNumber evidence="3">2.1.1.176</ecNumber>
    </recommendedName>
    <alternativeName>
        <fullName evidence="10">16S rRNA m5C967 methyltransferase</fullName>
    </alternativeName>
    <alternativeName>
        <fullName evidence="11">rRNA (cytosine-C(5)-)-methyltransferase RsmB</fullName>
    </alternativeName>
</protein>
<evidence type="ECO:0000256" key="12">
    <source>
        <dbReference type="ARBA" id="ARBA00047283"/>
    </source>
</evidence>
<evidence type="ECO:0000313" key="15">
    <source>
        <dbReference type="EMBL" id="MBB5176178.1"/>
    </source>
</evidence>
<keyword evidence="5" id="KW-0698">rRNA processing</keyword>
<evidence type="ECO:0000256" key="6">
    <source>
        <dbReference type="ARBA" id="ARBA00022603"/>
    </source>
</evidence>
<dbReference type="GO" id="GO:0008649">
    <property type="term" value="F:rRNA methyltransferase activity"/>
    <property type="evidence" value="ECO:0007669"/>
    <property type="project" value="InterPro"/>
</dbReference>
<feature type="binding site" evidence="13">
    <location>
        <position position="319"/>
    </location>
    <ligand>
        <name>S-adenosyl-L-methionine</name>
        <dbReference type="ChEBI" id="CHEBI:59789"/>
    </ligand>
</feature>
<dbReference type="GO" id="GO:0006355">
    <property type="term" value="P:regulation of DNA-templated transcription"/>
    <property type="evidence" value="ECO:0007669"/>
    <property type="project" value="InterPro"/>
</dbReference>
<keyword evidence="7 13" id="KW-0808">Transferase</keyword>
<keyword evidence="8 13" id="KW-0949">S-adenosyl-L-methionine</keyword>
<evidence type="ECO:0000313" key="16">
    <source>
        <dbReference type="Proteomes" id="UP000579136"/>
    </source>
</evidence>
<dbReference type="PROSITE" id="PS51686">
    <property type="entry name" value="SAM_MT_RSMB_NOP"/>
    <property type="match status" value="1"/>
</dbReference>
<dbReference type="InterPro" id="IPR023267">
    <property type="entry name" value="RCMT"/>
</dbReference>
<comment type="function">
    <text evidence="1">Specifically methylates the cytosine at position 967 (m5C967) of 16S rRNA.</text>
</comment>
<feature type="domain" description="SAM-dependent MTase RsmB/NOP-type" evidence="14">
    <location>
        <begin position="165"/>
        <end position="430"/>
    </location>
</feature>
<comment type="similarity">
    <text evidence="13">Belongs to the class I-like SAM-binding methyltransferase superfamily. RsmB/NOP family.</text>
</comment>